<dbReference type="Proteomes" id="UP001597097">
    <property type="component" value="Unassembled WGS sequence"/>
</dbReference>
<dbReference type="PROSITE" id="PS00012">
    <property type="entry name" value="PHOSPHOPANTETHEINE"/>
    <property type="match status" value="1"/>
</dbReference>
<dbReference type="InterPro" id="IPR009081">
    <property type="entry name" value="PP-bd_ACP"/>
</dbReference>
<proteinExistence type="predicted"/>
<dbReference type="InterPro" id="IPR010071">
    <property type="entry name" value="AA_adenyl_dom"/>
</dbReference>
<dbReference type="CDD" id="cd05930">
    <property type="entry name" value="A_NRPS"/>
    <property type="match status" value="1"/>
</dbReference>
<keyword evidence="7" id="KW-1185">Reference proteome</keyword>
<keyword evidence="3" id="KW-0597">Phosphoprotein</keyword>
<dbReference type="InterPro" id="IPR020845">
    <property type="entry name" value="AMP-binding_CS"/>
</dbReference>
<reference evidence="7" key="1">
    <citation type="journal article" date="2019" name="Int. J. Syst. Evol. Microbiol.">
        <title>The Global Catalogue of Microorganisms (GCM) 10K type strain sequencing project: providing services to taxonomists for standard genome sequencing and annotation.</title>
        <authorList>
            <consortium name="The Broad Institute Genomics Platform"/>
            <consortium name="The Broad Institute Genome Sequencing Center for Infectious Disease"/>
            <person name="Wu L."/>
            <person name="Ma J."/>
        </authorList>
    </citation>
    <scope>NUCLEOTIDE SEQUENCE [LARGE SCALE GENOMIC DNA]</scope>
    <source>
        <strain evidence="7">CGMCC 1.15399</strain>
    </source>
</reference>
<evidence type="ECO:0000259" key="5">
    <source>
        <dbReference type="PROSITE" id="PS50075"/>
    </source>
</evidence>
<evidence type="ECO:0000256" key="3">
    <source>
        <dbReference type="ARBA" id="ARBA00022553"/>
    </source>
</evidence>
<dbReference type="Pfam" id="PF13193">
    <property type="entry name" value="AMP-binding_C"/>
    <property type="match status" value="1"/>
</dbReference>
<dbReference type="Pfam" id="PF00668">
    <property type="entry name" value="Condensation"/>
    <property type="match status" value="1"/>
</dbReference>
<dbReference type="EMBL" id="JBHUCM010000075">
    <property type="protein sequence ID" value="MFD1547406.1"/>
    <property type="molecule type" value="Genomic_DNA"/>
</dbReference>
<dbReference type="SMART" id="SM00823">
    <property type="entry name" value="PKS_PP"/>
    <property type="match status" value="1"/>
</dbReference>
<dbReference type="PANTHER" id="PTHR45527:SF1">
    <property type="entry name" value="FATTY ACID SYNTHASE"/>
    <property type="match status" value="1"/>
</dbReference>
<dbReference type="PROSITE" id="PS00455">
    <property type="entry name" value="AMP_BINDING"/>
    <property type="match status" value="1"/>
</dbReference>
<accession>A0ABW4GYH8</accession>
<sequence>MSEIDGLDGLDGLDAELLAAYESLSPERRDLLTRELARRRAVRPRIPRRQGGSPLPVSFAQERLWFLDQLEPGSVAYVMPVAVRLRGRLDVDVLARCFTEIVRRHETLRTTFPIVDGKPYQRVDEPALVRLPVTDLRELPAADREATVEARYRSEVGRPFDLTAEHGLRLALLRLADEEHVLLLTMHHIVSDGWSMGVLVRELATLYEALAQGRPSPLPELSVQYGDHAVWQRDRIEEALAAQLGFWRERLDGAPVLQLPTDRPRTAARTSAGAAVPLRLDPEVTRRLELLAKQHDATLFMGLQAAFAVLMLRWSGQEDLVIGYPIAGRSDPDLEHLIGFFANTLPLRLDLSGDPAFADVLAQVSRECTAAYEHQDVPFERLVRELRVDRTTGPVPLVQVMLALRNVPMPEIRLSGLSLELLEQQSQSTKFDLCLDLVPDGQGGIEGRAEYSTGLFDAATIERMMDCFGLLLSGLVDDPAQPISAAPLIPAPDGLDLLERLCGGDSRAEVAAETIHGLFEARADAGPETVAVVCGDDRLTYRKLDERANRLARHLRERGAGPEQVVGVCLPRSADMVVALLGLLKAGAAYVPLDPGYPPKRVAYMVEDAGVRLVITTGPVADSGILADAELDVVCLDREAEQIAARPADRPAQWARGHHLCYVIYTSGSTGRPKGSMNEHAGVVNSVCGMNGVYHLTPDDRMLAISSLNYDMSVYEIFGALAAGATVVVPSDIEITDPVQLRDLLVRQRVTAWSSAPALMDMLVNYAAERDGLPGVRLRTVGLGGDRMPPALPARLQRLVPEVRLLNLAGMTEVSYCSTSYPVPRGDIPLPSIPWGRPLPGHRVYVLDRHLRAVPLGVPGELYIGGLGPGRGYWRRPGLTAQRFLADPHAVRPGGRMYATGDRARFLPNGDLEFLGRLDHQLKVRGFRIEAGEVEAALAAHPAVGEPVVVTREEPGGDRRLVAYVTVTADPAPSQSELRQFLTDRLPGHMVPSQFVVLDRLPRLPSGKLNRGALPDPGGRLNPSTDYEPPEGELEEVLADVLADVLEVDRVGVLDDFFDLGGHSLLATQAVSRIRELFRVDLPIPVFLIAGTVRDLAAELRELGMMGGVDVDAVADLVVGLAEETVTGHDQRG</sequence>
<dbReference type="PANTHER" id="PTHR45527">
    <property type="entry name" value="NONRIBOSOMAL PEPTIDE SYNTHETASE"/>
    <property type="match status" value="1"/>
</dbReference>
<protein>
    <submittedName>
        <fullName evidence="6">Non-ribosomal peptide synthetase</fullName>
    </submittedName>
</protein>
<feature type="region of interest" description="Disordered" evidence="4">
    <location>
        <begin position="1008"/>
        <end position="1030"/>
    </location>
</feature>
<evidence type="ECO:0000313" key="7">
    <source>
        <dbReference type="Proteomes" id="UP001597097"/>
    </source>
</evidence>
<evidence type="ECO:0000256" key="4">
    <source>
        <dbReference type="SAM" id="MobiDB-lite"/>
    </source>
</evidence>
<feature type="domain" description="Carrier" evidence="5">
    <location>
        <begin position="1029"/>
        <end position="1104"/>
    </location>
</feature>
<gene>
    <name evidence="6" type="ORF">ACFSJ0_60990</name>
</gene>
<evidence type="ECO:0000256" key="2">
    <source>
        <dbReference type="ARBA" id="ARBA00022450"/>
    </source>
</evidence>
<comment type="caution">
    <text evidence="6">The sequence shown here is derived from an EMBL/GenBank/DDBJ whole genome shotgun (WGS) entry which is preliminary data.</text>
</comment>
<dbReference type="InterPro" id="IPR025110">
    <property type="entry name" value="AMP-bd_C"/>
</dbReference>
<evidence type="ECO:0000256" key="1">
    <source>
        <dbReference type="ARBA" id="ARBA00001957"/>
    </source>
</evidence>
<dbReference type="InterPro" id="IPR020806">
    <property type="entry name" value="PKS_PP-bd"/>
</dbReference>
<dbReference type="Pfam" id="PF00501">
    <property type="entry name" value="AMP-binding"/>
    <property type="match status" value="1"/>
</dbReference>
<dbReference type="RefSeq" id="WP_219528013.1">
    <property type="nucleotide sequence ID" value="NZ_JAHKRM010000003.1"/>
</dbReference>
<dbReference type="InterPro" id="IPR000873">
    <property type="entry name" value="AMP-dep_synth/lig_dom"/>
</dbReference>
<dbReference type="CDD" id="cd19531">
    <property type="entry name" value="LCL_NRPS-like"/>
    <property type="match status" value="1"/>
</dbReference>
<dbReference type="PROSITE" id="PS50075">
    <property type="entry name" value="CARRIER"/>
    <property type="match status" value="1"/>
</dbReference>
<dbReference type="InterPro" id="IPR006162">
    <property type="entry name" value="Ppantetheine_attach_site"/>
</dbReference>
<comment type="cofactor">
    <cofactor evidence="1">
        <name>pantetheine 4'-phosphate</name>
        <dbReference type="ChEBI" id="CHEBI:47942"/>
    </cofactor>
</comment>
<dbReference type="InterPro" id="IPR001242">
    <property type="entry name" value="Condensation_dom"/>
</dbReference>
<name>A0ABW4GYH8_9ACTN</name>
<dbReference type="NCBIfam" id="TIGR01733">
    <property type="entry name" value="AA-adenyl-dom"/>
    <property type="match status" value="1"/>
</dbReference>
<keyword evidence="2" id="KW-0596">Phosphopantetheine</keyword>
<evidence type="ECO:0000313" key="6">
    <source>
        <dbReference type="EMBL" id="MFD1547406.1"/>
    </source>
</evidence>
<organism evidence="6 7">
    <name type="scientific">Nonomuraea guangzhouensis</name>
    <dbReference type="NCBI Taxonomy" id="1291555"/>
    <lineage>
        <taxon>Bacteria</taxon>
        <taxon>Bacillati</taxon>
        <taxon>Actinomycetota</taxon>
        <taxon>Actinomycetes</taxon>
        <taxon>Streptosporangiales</taxon>
        <taxon>Streptosporangiaceae</taxon>
        <taxon>Nonomuraea</taxon>
    </lineage>
</organism>
<dbReference type="Pfam" id="PF00550">
    <property type="entry name" value="PP-binding"/>
    <property type="match status" value="1"/>
</dbReference>